<gene>
    <name evidence="2" type="ORF">POL25_23090</name>
</gene>
<reference evidence="2 3" key="1">
    <citation type="submission" date="2022-11" db="EMBL/GenBank/DDBJ databases">
        <title>Minimal conservation of predation-associated metabolite biosynthetic gene clusters underscores biosynthetic potential of Myxococcota including descriptions for ten novel species: Archangium lansinium sp. nov., Myxococcus landrumus sp. nov., Nannocystis bai.</title>
        <authorList>
            <person name="Ahearne A."/>
            <person name="Stevens C."/>
            <person name="Dowd S."/>
        </authorList>
    </citation>
    <scope>NUCLEOTIDE SEQUENCE [LARGE SCALE GENOMIC DNA]</scope>
    <source>
        <strain evidence="2 3">BB15-2</strain>
    </source>
</reference>
<keyword evidence="3" id="KW-1185">Reference proteome</keyword>
<feature type="transmembrane region" description="Helical" evidence="1">
    <location>
        <begin position="77"/>
        <end position="97"/>
    </location>
</feature>
<name>A0ABT5E4Y2_9BACT</name>
<sequence length="208" mass="21408">MSGQKVVDLVVEHGRVQIVQAGVGVAPQVAPVPLTTALATRSGTGVAAPWSVLLGSGAACMALGAVTLGLFPFSVLGLVLTNLLFSAGAGLAVLAFAKRASSAGSFGPAASPARVDPSLIAERSRRVRAILRGVGPMTFERIKSELKWTQVALVSTLVHMKEQGEVVEDLSLDTGEWVYTLADNHDAVLGSPTLAERQAQVGEGKGQG</sequence>
<evidence type="ECO:0000256" key="1">
    <source>
        <dbReference type="SAM" id="Phobius"/>
    </source>
</evidence>
<proteinExistence type="predicted"/>
<dbReference type="RefSeq" id="WP_272088307.1">
    <property type="nucleotide sequence ID" value="NZ_JAQNDL010000002.1"/>
</dbReference>
<comment type="caution">
    <text evidence="2">The sequence shown here is derived from an EMBL/GenBank/DDBJ whole genome shotgun (WGS) entry which is preliminary data.</text>
</comment>
<accession>A0ABT5E4Y2</accession>
<protein>
    <submittedName>
        <fullName evidence="2">Uncharacterized protein</fullName>
    </submittedName>
</protein>
<feature type="transmembrane region" description="Helical" evidence="1">
    <location>
        <begin position="50"/>
        <end position="71"/>
    </location>
</feature>
<keyword evidence="1" id="KW-0472">Membrane</keyword>
<evidence type="ECO:0000313" key="3">
    <source>
        <dbReference type="Proteomes" id="UP001221686"/>
    </source>
</evidence>
<organism evidence="2 3">
    <name type="scientific">Nannocystis bainbridge</name>
    <dbReference type="NCBI Taxonomy" id="2995303"/>
    <lineage>
        <taxon>Bacteria</taxon>
        <taxon>Pseudomonadati</taxon>
        <taxon>Myxococcota</taxon>
        <taxon>Polyangia</taxon>
        <taxon>Nannocystales</taxon>
        <taxon>Nannocystaceae</taxon>
        <taxon>Nannocystis</taxon>
    </lineage>
</organism>
<evidence type="ECO:0000313" key="2">
    <source>
        <dbReference type="EMBL" id="MDC0719806.1"/>
    </source>
</evidence>
<keyword evidence="1" id="KW-0812">Transmembrane</keyword>
<dbReference type="EMBL" id="JAQNDL010000002">
    <property type="protein sequence ID" value="MDC0719806.1"/>
    <property type="molecule type" value="Genomic_DNA"/>
</dbReference>
<dbReference type="Proteomes" id="UP001221686">
    <property type="component" value="Unassembled WGS sequence"/>
</dbReference>
<keyword evidence="1" id="KW-1133">Transmembrane helix</keyword>